<comment type="subcellular location">
    <subcellularLocation>
        <location evidence="1">Nucleus</location>
    </subcellularLocation>
</comment>
<dbReference type="AlphaFoldDB" id="A0AAN8HED6"/>
<dbReference type="Gene3D" id="3.30.160.60">
    <property type="entry name" value="Classic Zinc Finger"/>
    <property type="match status" value="1"/>
</dbReference>
<gene>
    <name evidence="11" type="ORF">CesoFtcFv8_002225</name>
</gene>
<dbReference type="InterPro" id="IPR013087">
    <property type="entry name" value="Znf_C2H2_type"/>
</dbReference>
<evidence type="ECO:0000256" key="6">
    <source>
        <dbReference type="ARBA" id="ARBA00023242"/>
    </source>
</evidence>
<dbReference type="InterPro" id="IPR016378">
    <property type="entry name" value="TF_CRE-BP1-typ"/>
</dbReference>
<dbReference type="GO" id="GO:0003677">
    <property type="term" value="F:DNA binding"/>
    <property type="evidence" value="ECO:0007669"/>
    <property type="project" value="UniProtKB-KW"/>
</dbReference>
<keyword evidence="6" id="KW-0539">Nucleus</keyword>
<dbReference type="PROSITE" id="PS00036">
    <property type="entry name" value="BZIP_BASIC"/>
    <property type="match status" value="1"/>
</dbReference>
<feature type="compositionally biased region" description="Low complexity" evidence="8">
    <location>
        <begin position="331"/>
        <end position="359"/>
    </location>
</feature>
<dbReference type="PROSITE" id="PS50157">
    <property type="entry name" value="ZINC_FINGER_C2H2_2"/>
    <property type="match status" value="1"/>
</dbReference>
<dbReference type="GO" id="GO:0008270">
    <property type="term" value="F:zinc ion binding"/>
    <property type="evidence" value="ECO:0007669"/>
    <property type="project" value="UniProtKB-KW"/>
</dbReference>
<keyword evidence="7" id="KW-0862">Zinc</keyword>
<feature type="compositionally biased region" description="Basic and acidic residues" evidence="8">
    <location>
        <begin position="367"/>
        <end position="384"/>
    </location>
</feature>
<evidence type="ECO:0000259" key="9">
    <source>
        <dbReference type="PROSITE" id="PS50157"/>
    </source>
</evidence>
<dbReference type="SUPFAM" id="SSF57959">
    <property type="entry name" value="Leucine zipper domain"/>
    <property type="match status" value="1"/>
</dbReference>
<evidence type="ECO:0000256" key="5">
    <source>
        <dbReference type="ARBA" id="ARBA00023163"/>
    </source>
</evidence>
<dbReference type="EMBL" id="JAULUE010002047">
    <property type="protein sequence ID" value="KAK5912338.1"/>
    <property type="molecule type" value="Genomic_DNA"/>
</dbReference>
<comment type="caution">
    <text evidence="11">The sequence shown here is derived from an EMBL/GenBank/DDBJ whole genome shotgun (WGS) entry which is preliminary data.</text>
</comment>
<dbReference type="PROSITE" id="PS00028">
    <property type="entry name" value="ZINC_FINGER_C2H2_1"/>
    <property type="match status" value="1"/>
</dbReference>
<dbReference type="SMART" id="SM00338">
    <property type="entry name" value="BRLZ"/>
    <property type="match status" value="1"/>
</dbReference>
<protein>
    <recommendedName>
        <fullName evidence="13">Cyclic AMP-dependent transcription factor ATF-7</fullName>
    </recommendedName>
</protein>
<evidence type="ECO:0000313" key="11">
    <source>
        <dbReference type="EMBL" id="KAK5912338.1"/>
    </source>
</evidence>
<organism evidence="11 12">
    <name type="scientific">Champsocephalus esox</name>
    <name type="common">pike icefish</name>
    <dbReference type="NCBI Taxonomy" id="159716"/>
    <lineage>
        <taxon>Eukaryota</taxon>
        <taxon>Metazoa</taxon>
        <taxon>Chordata</taxon>
        <taxon>Craniata</taxon>
        <taxon>Vertebrata</taxon>
        <taxon>Euteleostomi</taxon>
        <taxon>Actinopterygii</taxon>
        <taxon>Neopterygii</taxon>
        <taxon>Teleostei</taxon>
        <taxon>Neoteleostei</taxon>
        <taxon>Acanthomorphata</taxon>
        <taxon>Eupercaria</taxon>
        <taxon>Perciformes</taxon>
        <taxon>Notothenioidei</taxon>
        <taxon>Channichthyidae</taxon>
        <taxon>Champsocephalus</taxon>
    </lineage>
</organism>
<dbReference type="GO" id="GO:0003700">
    <property type="term" value="F:DNA-binding transcription factor activity"/>
    <property type="evidence" value="ECO:0007669"/>
    <property type="project" value="InterPro"/>
</dbReference>
<feature type="region of interest" description="Disordered" evidence="8">
    <location>
        <begin position="465"/>
        <end position="497"/>
    </location>
</feature>
<keyword evidence="3" id="KW-0238">DNA-binding</keyword>
<feature type="region of interest" description="Disordered" evidence="8">
    <location>
        <begin position="311"/>
        <end position="386"/>
    </location>
</feature>
<evidence type="ECO:0000256" key="8">
    <source>
        <dbReference type="SAM" id="MobiDB-lite"/>
    </source>
</evidence>
<dbReference type="InterPro" id="IPR051027">
    <property type="entry name" value="bZIP_transcription_factors"/>
</dbReference>
<dbReference type="GO" id="GO:0005634">
    <property type="term" value="C:nucleus"/>
    <property type="evidence" value="ECO:0007669"/>
    <property type="project" value="UniProtKB-SubCell"/>
</dbReference>
<accession>A0AAN8HED6</accession>
<name>A0AAN8HED6_9TELE</name>
<proteinExistence type="predicted"/>
<evidence type="ECO:0000256" key="4">
    <source>
        <dbReference type="ARBA" id="ARBA00023159"/>
    </source>
</evidence>
<keyword evidence="7" id="KW-0479">Metal-binding</keyword>
<feature type="region of interest" description="Disordered" evidence="8">
    <location>
        <begin position="520"/>
        <end position="539"/>
    </location>
</feature>
<feature type="domain" description="BZIP" evidence="10">
    <location>
        <begin position="373"/>
        <end position="415"/>
    </location>
</feature>
<feature type="domain" description="C2H2-type" evidence="9">
    <location>
        <begin position="48"/>
        <end position="72"/>
    </location>
</feature>
<feature type="compositionally biased region" description="Gly residues" evidence="8">
    <location>
        <begin position="316"/>
        <end position="325"/>
    </location>
</feature>
<evidence type="ECO:0000256" key="1">
    <source>
        <dbReference type="ARBA" id="ARBA00004123"/>
    </source>
</evidence>
<feature type="compositionally biased region" description="Low complexity" evidence="8">
    <location>
        <begin position="488"/>
        <end position="497"/>
    </location>
</feature>
<dbReference type="PANTHER" id="PTHR19304">
    <property type="entry name" value="CYCLIC-AMP RESPONSE ELEMENT BINDING PROTEIN"/>
    <property type="match status" value="1"/>
</dbReference>
<dbReference type="PROSITE" id="PS50217">
    <property type="entry name" value="BZIP"/>
    <property type="match status" value="1"/>
</dbReference>
<evidence type="ECO:0000256" key="2">
    <source>
        <dbReference type="ARBA" id="ARBA00023015"/>
    </source>
</evidence>
<evidence type="ECO:0000256" key="7">
    <source>
        <dbReference type="PROSITE-ProRule" id="PRU00042"/>
    </source>
</evidence>
<keyword evidence="5" id="KW-0804">Transcription</keyword>
<feature type="compositionally biased region" description="Low complexity" evidence="8">
    <location>
        <begin position="152"/>
        <end position="167"/>
    </location>
</feature>
<dbReference type="Gene3D" id="1.20.5.170">
    <property type="match status" value="1"/>
</dbReference>
<dbReference type="SUPFAM" id="SSF57667">
    <property type="entry name" value="beta-beta-alpha zinc fingers"/>
    <property type="match status" value="1"/>
</dbReference>
<dbReference type="PIRSF" id="PIRSF003153">
    <property type="entry name" value="ATF2_CRE-BP1"/>
    <property type="match status" value="1"/>
</dbReference>
<feature type="region of interest" description="Disordered" evidence="8">
    <location>
        <begin position="121"/>
        <end position="175"/>
    </location>
</feature>
<evidence type="ECO:0008006" key="13">
    <source>
        <dbReference type="Google" id="ProtNLM"/>
    </source>
</evidence>
<reference evidence="11 12" key="1">
    <citation type="journal article" date="2023" name="Mol. Biol. Evol.">
        <title>Genomics of Secondarily Temperate Adaptation in the Only Non-Antarctic Icefish.</title>
        <authorList>
            <person name="Rivera-Colon A.G."/>
            <person name="Rayamajhi N."/>
            <person name="Minhas B.F."/>
            <person name="Madrigal G."/>
            <person name="Bilyk K.T."/>
            <person name="Yoon V."/>
            <person name="Hune M."/>
            <person name="Gregory S."/>
            <person name="Cheng C.H.C."/>
            <person name="Catchen J.M."/>
        </authorList>
    </citation>
    <scope>NUCLEOTIDE SEQUENCE [LARGE SCALE GENOMIC DNA]</scope>
    <source>
        <strain evidence="11">JC2023a</strain>
    </source>
</reference>
<keyword evidence="7" id="KW-0863">Zinc-finger</keyword>
<evidence type="ECO:0000313" key="12">
    <source>
        <dbReference type="Proteomes" id="UP001335648"/>
    </source>
</evidence>
<keyword evidence="4" id="KW-0010">Activator</keyword>
<evidence type="ECO:0000259" key="10">
    <source>
        <dbReference type="PROSITE" id="PS50217"/>
    </source>
</evidence>
<evidence type="ECO:0000256" key="3">
    <source>
        <dbReference type="ARBA" id="ARBA00023125"/>
    </source>
</evidence>
<dbReference type="InterPro" id="IPR036236">
    <property type="entry name" value="Znf_C2H2_sf"/>
</dbReference>
<dbReference type="Proteomes" id="UP001335648">
    <property type="component" value="Unassembled WGS sequence"/>
</dbReference>
<dbReference type="InterPro" id="IPR046347">
    <property type="entry name" value="bZIP_sf"/>
</dbReference>
<keyword evidence="12" id="KW-1185">Reference proteome</keyword>
<dbReference type="CDD" id="cd12192">
    <property type="entry name" value="GCN4_cent"/>
    <property type="match status" value="1"/>
</dbReference>
<dbReference type="CDD" id="cd14687">
    <property type="entry name" value="bZIP_ATF2"/>
    <property type="match status" value="1"/>
</dbReference>
<dbReference type="InterPro" id="IPR004827">
    <property type="entry name" value="bZIP"/>
</dbReference>
<dbReference type="Pfam" id="PF00170">
    <property type="entry name" value="bZIP_1"/>
    <property type="match status" value="1"/>
</dbReference>
<sequence>MFQLSRCFADGSVRVSTSSSILSGAGRRESRGYLNVEHLSEMGDDRPFVCTAPGCGQRFTNEDHLSVHKHKHEMTLKFGPARTDTVIIADQTPTPTRFLKNCEEVGLFNELATSFEHEFSKAHEDDQRNRRAAPLQTPSEVKVEDDVPLQVDSSSPGSPDSSSSMSDNSRDSSMRGGKEILTKLVASSTPTPTIVRPGSLPLHLSNDALNPTMPSPTSVITQTPPSNRQLGSPTSAFPLVRHLSNGQTIPLLPSPSQMTSVISLARPLNSVPYIPGIPGPPVGGASSGSSSPSGYSLHSEAKMRLKAALTHQGPGAQDGAGGGAGSNPAVPQRQEQSQQPSQNSDAPSPAQPQVSPAQPTGGRRRRASEMDPDERRERFLERNRAAASRCRQKRKVWVNSLEKKADDLVNMNVSLSVSRPLPSPGLMKLGLLRNEVAQLKQLLLAHKDCPVTVMQKKAAFLAAGGEETSRDTSSEPIGSPAAVIQHGPSPTASASSPVATINGLSVRAAEAVAMSVLAGMGSGQPGGVVMATQSQSAQR</sequence>
<keyword evidence="2" id="KW-0805">Transcription regulation</keyword>